<dbReference type="Proteomes" id="UP000184301">
    <property type="component" value="Unassembled WGS sequence"/>
</dbReference>
<dbReference type="OrthoDB" id="2064172at2"/>
<evidence type="ECO:0000313" key="2">
    <source>
        <dbReference type="Proteomes" id="UP000184301"/>
    </source>
</evidence>
<dbReference type="Pfam" id="PF20648">
    <property type="entry name" value="DUF6809"/>
    <property type="match status" value="1"/>
</dbReference>
<dbReference type="EMBL" id="FQZY01000006">
    <property type="protein sequence ID" value="SHJ29343.1"/>
    <property type="molecule type" value="Genomic_DNA"/>
</dbReference>
<reference evidence="1 2" key="1">
    <citation type="submission" date="2016-11" db="EMBL/GenBank/DDBJ databases">
        <authorList>
            <person name="Jaros S."/>
            <person name="Januszkiewicz K."/>
            <person name="Wedrychowicz H."/>
        </authorList>
    </citation>
    <scope>NUCLEOTIDE SEQUENCE [LARGE SCALE GENOMIC DNA]</scope>
    <source>
        <strain evidence="1 2">DSM 15480</strain>
    </source>
</reference>
<dbReference type="RefSeq" id="WP_073103968.1">
    <property type="nucleotide sequence ID" value="NZ_FQZY01000006.1"/>
</dbReference>
<sequence length="95" mass="11376">MKNILHDLYNGKIIPWERYNPGSDKQNEILSKIEERERYFTAKLSPDDSQRFQELTQLYRDLSNVEEDDLFSYAFTLGLLLTMDVMKETEMIYND</sequence>
<organism evidence="1 2">
    <name type="scientific">Hespellia stercorisuis DSM 15480</name>
    <dbReference type="NCBI Taxonomy" id="1121950"/>
    <lineage>
        <taxon>Bacteria</taxon>
        <taxon>Bacillati</taxon>
        <taxon>Bacillota</taxon>
        <taxon>Clostridia</taxon>
        <taxon>Lachnospirales</taxon>
        <taxon>Lachnospiraceae</taxon>
        <taxon>Hespellia</taxon>
    </lineage>
</organism>
<accession>A0A1M6I4I7</accession>
<proteinExistence type="predicted"/>
<keyword evidence="2" id="KW-1185">Reference proteome</keyword>
<name>A0A1M6I4I7_9FIRM</name>
<dbReference type="AlphaFoldDB" id="A0A1M6I4I7"/>
<gene>
    <name evidence="1" type="ORF">SAMN02745243_00223</name>
</gene>
<dbReference type="InterPro" id="IPR049215">
    <property type="entry name" value="DUF6809"/>
</dbReference>
<evidence type="ECO:0000313" key="1">
    <source>
        <dbReference type="EMBL" id="SHJ29343.1"/>
    </source>
</evidence>
<protein>
    <submittedName>
        <fullName evidence="1">Uncharacterized protein</fullName>
    </submittedName>
</protein>